<organism evidence="2 3">
    <name type="scientific">Azospirillum thiophilum</name>
    <dbReference type="NCBI Taxonomy" id="528244"/>
    <lineage>
        <taxon>Bacteria</taxon>
        <taxon>Pseudomonadati</taxon>
        <taxon>Pseudomonadota</taxon>
        <taxon>Alphaproteobacteria</taxon>
        <taxon>Rhodospirillales</taxon>
        <taxon>Azospirillaceae</taxon>
        <taxon>Azospirillum</taxon>
    </lineage>
</organism>
<dbReference type="Proteomes" id="UP000069935">
    <property type="component" value="Chromosome 4"/>
</dbReference>
<dbReference type="AlphaFoldDB" id="A0AAC9EYB4"/>
<accession>A0AAC9EYB4</accession>
<sequence length="128" mass="13881">MTTQTKNDVFVTAGDIPWQDLGDGVRRKILGYNDAMMMVRVEFEAGAIGAQHRHPHVQCAVVEQGSFDVTIDGRTQRLNTGDGYMVPSNILHGVVALEPGVLLDIFTPIREDFLGEPVAYAASPGAVK</sequence>
<evidence type="ECO:0000259" key="1">
    <source>
        <dbReference type="Pfam" id="PF07883"/>
    </source>
</evidence>
<name>A0AAC9EYB4_9PROT</name>
<dbReference type="InterPro" id="IPR025499">
    <property type="entry name" value="KdgF"/>
</dbReference>
<dbReference type="InterPro" id="IPR014710">
    <property type="entry name" value="RmlC-like_jellyroll"/>
</dbReference>
<dbReference type="Pfam" id="PF07883">
    <property type="entry name" value="Cupin_2"/>
    <property type="match status" value="1"/>
</dbReference>
<proteinExistence type="predicted"/>
<protein>
    <submittedName>
        <fullName evidence="2">Cupin</fullName>
    </submittedName>
</protein>
<dbReference type="InterPro" id="IPR011051">
    <property type="entry name" value="RmlC_Cupin_sf"/>
</dbReference>
<reference evidence="3" key="1">
    <citation type="submission" date="2015-08" db="EMBL/GenBank/DDBJ databases">
        <title>Complete Genome Sequence of Azospirillum thiophilum BV-S.</title>
        <authorList>
            <person name="Fomenkov A."/>
            <person name="Vincze T."/>
            <person name="Grabovich M."/>
            <person name="Dubinina G."/>
            <person name="Orlova M."/>
            <person name="Belousova E."/>
            <person name="Roberts R.J."/>
        </authorList>
    </citation>
    <scope>NUCLEOTIDE SEQUENCE [LARGE SCALE GENOMIC DNA]</scope>
    <source>
        <strain evidence="3">BV-S</strain>
    </source>
</reference>
<dbReference type="CDD" id="cd02238">
    <property type="entry name" value="cupin_KdgF"/>
    <property type="match status" value="1"/>
</dbReference>
<evidence type="ECO:0000313" key="2">
    <source>
        <dbReference type="EMBL" id="ALG74212.1"/>
    </source>
</evidence>
<keyword evidence="3" id="KW-1185">Reference proteome</keyword>
<feature type="domain" description="Cupin type-2" evidence="1">
    <location>
        <begin position="40"/>
        <end position="106"/>
    </location>
</feature>
<dbReference type="SUPFAM" id="SSF51182">
    <property type="entry name" value="RmlC-like cupins"/>
    <property type="match status" value="1"/>
</dbReference>
<dbReference type="Gene3D" id="2.60.120.10">
    <property type="entry name" value="Jelly Rolls"/>
    <property type="match status" value="1"/>
</dbReference>
<dbReference type="KEGG" id="ati:AL072_24865"/>
<reference evidence="2 3" key="2">
    <citation type="journal article" date="2016" name="Genome Announc.">
        <title>Complete Genome Sequence of a Strain of Azospirillum thiophilum Isolated from a Sulfide Spring.</title>
        <authorList>
            <person name="Fomenkov A."/>
            <person name="Vincze T."/>
            <person name="Grabovich M."/>
            <person name="Anton B.P."/>
            <person name="Dubinina G."/>
            <person name="Orlova M."/>
            <person name="Belousova E."/>
            <person name="Roberts R.J."/>
        </authorList>
    </citation>
    <scope>NUCLEOTIDE SEQUENCE [LARGE SCALE GENOMIC DNA]</scope>
    <source>
        <strain evidence="2 3">BV-S</strain>
    </source>
</reference>
<dbReference type="PIRSF" id="PIRSF029883">
    <property type="entry name" value="KdgF"/>
    <property type="match status" value="1"/>
</dbReference>
<evidence type="ECO:0000313" key="3">
    <source>
        <dbReference type="Proteomes" id="UP000069935"/>
    </source>
</evidence>
<dbReference type="EMBL" id="CP012404">
    <property type="protein sequence ID" value="ALG74212.1"/>
    <property type="molecule type" value="Genomic_DNA"/>
</dbReference>
<dbReference type="PANTHER" id="PTHR40112:SF1">
    <property type="entry name" value="H2HPP ISOMERASE"/>
    <property type="match status" value="1"/>
</dbReference>
<dbReference type="InterPro" id="IPR052535">
    <property type="entry name" value="Bacilysin_H2HPP_isomerase"/>
</dbReference>
<dbReference type="PANTHER" id="PTHR40112">
    <property type="entry name" value="H2HPP ISOMERASE"/>
    <property type="match status" value="1"/>
</dbReference>
<dbReference type="InterPro" id="IPR013096">
    <property type="entry name" value="Cupin_2"/>
</dbReference>
<gene>
    <name evidence="2" type="ORF">AL072_24865</name>
</gene>
<dbReference type="RefSeq" id="WP_045583471.1">
    <property type="nucleotide sequence ID" value="NZ_CP012404.1"/>
</dbReference>